<dbReference type="PROSITE" id="PS51257">
    <property type="entry name" value="PROKAR_LIPOPROTEIN"/>
    <property type="match status" value="1"/>
</dbReference>
<protein>
    <recommendedName>
        <fullName evidence="4">Lipoprotein</fullName>
    </recommendedName>
</protein>
<dbReference type="KEGG" id="lcc:B488_02520"/>
<proteinExistence type="predicted"/>
<reference evidence="2 3" key="1">
    <citation type="journal article" date="2012" name="Stand. Genomic Sci.">
        <title>Complete genome sequence of Liberibacter crescens BT-1.</title>
        <authorList>
            <person name="Leonard M.T."/>
            <person name="Fagen J.R."/>
            <person name="Davis-Richardson A.G."/>
            <person name="Davis M.J."/>
            <person name="Triplett E.W."/>
        </authorList>
    </citation>
    <scope>NUCLEOTIDE SEQUENCE [LARGE SCALE GENOMIC DNA]</scope>
    <source>
        <strain evidence="2 3">BT-1</strain>
    </source>
</reference>
<organism evidence="2 3">
    <name type="scientific">Liberibacter crescens (strain BT-1)</name>
    <dbReference type="NCBI Taxonomy" id="1215343"/>
    <lineage>
        <taxon>Bacteria</taxon>
        <taxon>Pseudomonadati</taxon>
        <taxon>Pseudomonadota</taxon>
        <taxon>Alphaproteobacteria</taxon>
        <taxon>Hyphomicrobiales</taxon>
        <taxon>Rhizobiaceae</taxon>
        <taxon>Liberibacter</taxon>
    </lineage>
</organism>
<dbReference type="PATRIC" id="fig|1215343.11.peg.261"/>
<keyword evidence="3" id="KW-1185">Reference proteome</keyword>
<sequence length="147" mass="16517">MTVRPLKRGGLFFILITQCTAFSISGCASSPTYGTGKNSTEQLAQDISHIASLSNHGPNSKGIKYVERPELITPNSKKKLLSKNKYQKTDILQKNSDTQKRQYLSDPPSQYTETSDDSKLKDTGISEDKKEKLRKKKSEMSQKNSIW</sequence>
<evidence type="ECO:0000313" key="2">
    <source>
        <dbReference type="EMBL" id="AGA64245.1"/>
    </source>
</evidence>
<feature type="compositionally biased region" description="Basic residues" evidence="1">
    <location>
        <begin position="76"/>
        <end position="86"/>
    </location>
</feature>
<feature type="region of interest" description="Disordered" evidence="1">
    <location>
        <begin position="76"/>
        <end position="147"/>
    </location>
</feature>
<dbReference type="STRING" id="1215343.B488_02520"/>
<dbReference type="RefSeq" id="WP_015272672.1">
    <property type="nucleotide sequence ID" value="NC_019907.1"/>
</dbReference>
<evidence type="ECO:0000313" key="3">
    <source>
        <dbReference type="Proteomes" id="UP000010799"/>
    </source>
</evidence>
<dbReference type="EMBL" id="CP003789">
    <property type="protein sequence ID" value="AGA64245.1"/>
    <property type="molecule type" value="Genomic_DNA"/>
</dbReference>
<name>L0ETS5_LIBCB</name>
<dbReference type="Proteomes" id="UP000010799">
    <property type="component" value="Chromosome"/>
</dbReference>
<accession>L0ETS5</accession>
<dbReference type="AlphaFoldDB" id="L0ETS5"/>
<evidence type="ECO:0000256" key="1">
    <source>
        <dbReference type="SAM" id="MobiDB-lite"/>
    </source>
</evidence>
<evidence type="ECO:0008006" key="4">
    <source>
        <dbReference type="Google" id="ProtNLM"/>
    </source>
</evidence>
<gene>
    <name evidence="2" type="ordered locus">B488_02520</name>
</gene>
<feature type="compositionally biased region" description="Basic and acidic residues" evidence="1">
    <location>
        <begin position="116"/>
        <end position="131"/>
    </location>
</feature>
<dbReference type="HOGENOM" id="CLU_1765774_0_0_5"/>